<keyword evidence="3" id="KW-1185">Reference proteome</keyword>
<sequence>MTTDTSTRIDTLELYVGRTAAALQSGYLADRPDAGAKLARLRRALTAGRHLSPDAWDIFEGMPEQLLGAGDEPSEAEFAAVAALTLFATHQQSRRDAGMHRQGRGHTLGRSVARLAATTDSKGVERRFRALTRSNDIGAGLQYLRGLVTQLRGERIALDYGALARDLYNMQYPEGIHAVRMRWTRDYHRPTNDAGRSHQLNAEAATTDPTGETP</sequence>
<dbReference type="Pfam" id="PF09485">
    <property type="entry name" value="CRISPR_Cse2"/>
    <property type="match status" value="1"/>
</dbReference>
<gene>
    <name evidence="2" type="primary">casB</name>
    <name evidence="2" type="ORF">D0Z08_17505</name>
</gene>
<comment type="caution">
    <text evidence="2">The sequence shown here is derived from an EMBL/GenBank/DDBJ whole genome shotgun (WGS) entry which is preliminary data.</text>
</comment>
<dbReference type="InterPro" id="IPR013382">
    <property type="entry name" value="CRISPR-assoc_prot_Cse2"/>
</dbReference>
<protein>
    <submittedName>
        <fullName evidence="2">Type I-E CRISPR-associated protein Cse2/CasB</fullName>
    </submittedName>
</protein>
<dbReference type="NCBIfam" id="TIGR02548">
    <property type="entry name" value="casB_cse2"/>
    <property type="match status" value="1"/>
</dbReference>
<feature type="region of interest" description="Disordered" evidence="1">
    <location>
        <begin position="190"/>
        <end position="214"/>
    </location>
</feature>
<dbReference type="EMBL" id="QXGH01000021">
    <property type="protein sequence ID" value="RHW25832.1"/>
    <property type="molecule type" value="Genomic_DNA"/>
</dbReference>
<organism evidence="2 3">
    <name type="scientific">Nocardioides immobilis</name>
    <dbReference type="NCBI Taxonomy" id="2049295"/>
    <lineage>
        <taxon>Bacteria</taxon>
        <taxon>Bacillati</taxon>
        <taxon>Actinomycetota</taxon>
        <taxon>Actinomycetes</taxon>
        <taxon>Propionibacteriales</taxon>
        <taxon>Nocardioidaceae</taxon>
        <taxon>Nocardioides</taxon>
    </lineage>
</organism>
<dbReference type="AlphaFoldDB" id="A0A417XZL6"/>
<accession>A0A417XZL6</accession>
<name>A0A417XZL6_9ACTN</name>
<dbReference type="OrthoDB" id="4808431at2"/>
<dbReference type="Proteomes" id="UP000283644">
    <property type="component" value="Unassembled WGS sequence"/>
</dbReference>
<evidence type="ECO:0000313" key="2">
    <source>
        <dbReference type="EMBL" id="RHW25832.1"/>
    </source>
</evidence>
<reference evidence="2 3" key="1">
    <citation type="submission" date="2018-09" db="EMBL/GenBank/DDBJ databases">
        <title>Genome sequencing of Nocardioides immobilis CCTCC AB 2017083 for comparison to Nocardioides silvaticus.</title>
        <authorList>
            <person name="Li C."/>
            <person name="Wang G."/>
        </authorList>
    </citation>
    <scope>NUCLEOTIDE SEQUENCE [LARGE SCALE GENOMIC DNA]</scope>
    <source>
        <strain evidence="2 3">CCTCC AB 2017083</strain>
    </source>
</reference>
<proteinExistence type="predicted"/>
<evidence type="ECO:0000256" key="1">
    <source>
        <dbReference type="SAM" id="MobiDB-lite"/>
    </source>
</evidence>
<dbReference type="CDD" id="cd09731">
    <property type="entry name" value="Cse2_I-E"/>
    <property type="match status" value="1"/>
</dbReference>
<dbReference type="Gene3D" id="1.10.520.40">
    <property type="entry name" value="CRISPR-associated protein Cse2"/>
    <property type="match status" value="1"/>
</dbReference>
<evidence type="ECO:0000313" key="3">
    <source>
        <dbReference type="Proteomes" id="UP000283644"/>
    </source>
</evidence>
<dbReference type="RefSeq" id="WP_118926534.1">
    <property type="nucleotide sequence ID" value="NZ_QXGH01000021.1"/>
</dbReference>
<dbReference type="InterPro" id="IPR038287">
    <property type="entry name" value="Cse2_sf"/>
</dbReference>